<proteinExistence type="predicted"/>
<accession>A0A4P9WIJ0</accession>
<reference evidence="4" key="1">
    <citation type="journal article" date="2018" name="Nat. Microbiol.">
        <title>Leveraging single-cell genomics to expand the fungal tree of life.</title>
        <authorList>
            <person name="Ahrendt S.R."/>
            <person name="Quandt C.A."/>
            <person name="Ciobanu D."/>
            <person name="Clum A."/>
            <person name="Salamov A."/>
            <person name="Andreopoulos B."/>
            <person name="Cheng J.F."/>
            <person name="Woyke T."/>
            <person name="Pelin A."/>
            <person name="Henrissat B."/>
            <person name="Reynolds N.K."/>
            <person name="Benny G.L."/>
            <person name="Smith M.E."/>
            <person name="James T.Y."/>
            <person name="Grigoriev I.V."/>
        </authorList>
    </citation>
    <scope>NUCLEOTIDE SEQUENCE [LARGE SCALE GENOMIC DNA]</scope>
</reference>
<name>A0A4P9WIJ0_9FUNG</name>
<feature type="region of interest" description="Disordered" evidence="1">
    <location>
        <begin position="415"/>
        <end position="452"/>
    </location>
</feature>
<dbReference type="Gene3D" id="3.30.710.10">
    <property type="entry name" value="Potassium Channel Kv1.1, Chain A"/>
    <property type="match status" value="1"/>
</dbReference>
<dbReference type="InterPro" id="IPR011333">
    <property type="entry name" value="SKP1/BTB/POZ_sf"/>
</dbReference>
<dbReference type="Proteomes" id="UP000269721">
    <property type="component" value="Unassembled WGS sequence"/>
</dbReference>
<keyword evidence="4" id="KW-1185">Reference proteome</keyword>
<feature type="compositionally biased region" description="Basic and acidic residues" evidence="1">
    <location>
        <begin position="325"/>
        <end position="343"/>
    </location>
</feature>
<dbReference type="PROSITE" id="PS50097">
    <property type="entry name" value="BTB"/>
    <property type="match status" value="1"/>
</dbReference>
<evidence type="ECO:0000256" key="1">
    <source>
        <dbReference type="SAM" id="MobiDB-lite"/>
    </source>
</evidence>
<dbReference type="EMBL" id="KZ994889">
    <property type="protein sequence ID" value="RKO91825.1"/>
    <property type="molecule type" value="Genomic_DNA"/>
</dbReference>
<evidence type="ECO:0000313" key="3">
    <source>
        <dbReference type="EMBL" id="RKO91825.1"/>
    </source>
</evidence>
<feature type="compositionally biased region" description="Basic and acidic residues" evidence="1">
    <location>
        <begin position="906"/>
        <end position="917"/>
    </location>
</feature>
<feature type="region of interest" description="Disordered" evidence="1">
    <location>
        <begin position="499"/>
        <end position="637"/>
    </location>
</feature>
<feature type="compositionally biased region" description="Basic residues" evidence="1">
    <location>
        <begin position="802"/>
        <end position="814"/>
    </location>
</feature>
<sequence length="1033" mass="113008">MSSRIRYTFLRVELTLSIAPGPGANIPIRFSTVPVHRIVLASVSPYFDALFSSAPIGWEPVTQTSTYQDVHASTNLIPFPSFQADPSLHAPVGVWPLAVEDEEALRLVLEWFYFGDSVELSLRSCWMVLVLARELEIPSLERRVVSWVEMQVTRPSAGGEAEWFGFLAGAARAGAGPNTIAAVLAVAADASLRRDGRAAGRDRAGEFEKFKFLHRLVSHQRMINDALDPVDVQRLFSCVSFGSFSMDELEAAYADPVLPREVIAEALMMSLKQRAESTSSSISSARISAPPSASASITIASPARRMEEDVCGAGDMSTASWGTAVEERGPESETASPRREMKPWRSSTQKSAHALNEFEGDDWLGSYFGGDCNDKSRRPAVSDRAESAGSDTTLIDNAFLPLRAYLPRRSIDSYRSYHRDDSSDTPVEEPQREHYPDDPTPDPTPCNDDEDGDRHAVRAAFEDMSFSDANLTFSNPQPMLELAEVRRQLDELMKRKAEQQYLQEEEQDRQRQRNLQEQGRDRERQRDIHEHQQRQAQQQSEERRASQTGAGAHVDTTVARVCPDYNGRPRTPDVLGAVRRKLEGIASTDSHHRASPTAGSYPSDADNGTANASNDRRDLEPDPSTAQRGRPRSVVANRSMPRVLAAAGVGFIDPKTNALDDEFVPEDEVPTDVSNRDDPTPDLLARLRLITVSRDRDAADGREMEGYDQVLELALDDMVMVETGSEFGGGSGEAEDDDDWEGARRSDRTGHTAKGGEKRSTNHMHRVRTVKVASSAVHRGPTRQLKRPPGETAEPAASGLHERRRPATLYHRRGASLSDTPDVGVRRITPPNPLPPTPAAANSKKSQRVSSGGPHGLHPVTPGQLLGISLSTERLSTSPPPADTHESRSLGPATGIPLPIMTEPPPRLKDKDMDRKRAPPAWKSSSSTLGDDGDGAATPISCAARTPPVAYRHSLMPGTRTWGPSSVTFVDPELTVASDATPAQGTGTFRMVGLKHASYIPGELSVGPFLTEHKEPAKKRKGIIDFFKGGFHA</sequence>
<feature type="compositionally biased region" description="Basic and acidic residues" evidence="1">
    <location>
        <begin position="518"/>
        <end position="533"/>
    </location>
</feature>
<dbReference type="SUPFAM" id="SSF54695">
    <property type="entry name" value="POZ domain"/>
    <property type="match status" value="1"/>
</dbReference>
<feature type="domain" description="BTB" evidence="2">
    <location>
        <begin position="12"/>
        <end position="116"/>
    </location>
</feature>
<dbReference type="AlphaFoldDB" id="A0A4P9WIJ0"/>
<feature type="region of interest" description="Disordered" evidence="1">
    <location>
        <begin position="317"/>
        <end position="347"/>
    </location>
</feature>
<protein>
    <recommendedName>
        <fullName evidence="2">BTB domain-containing protein</fullName>
    </recommendedName>
</protein>
<feature type="compositionally biased region" description="Basic and acidic residues" evidence="1">
    <location>
        <begin position="741"/>
        <end position="760"/>
    </location>
</feature>
<gene>
    <name evidence="3" type="ORF">BDK51DRAFT_42765</name>
</gene>
<evidence type="ECO:0000313" key="4">
    <source>
        <dbReference type="Proteomes" id="UP000269721"/>
    </source>
</evidence>
<dbReference type="CDD" id="cd18186">
    <property type="entry name" value="BTB_POZ_ZBTB_KLHL-like"/>
    <property type="match status" value="1"/>
</dbReference>
<evidence type="ECO:0000259" key="2">
    <source>
        <dbReference type="PROSITE" id="PS50097"/>
    </source>
</evidence>
<feature type="region of interest" description="Disordered" evidence="1">
    <location>
        <begin position="724"/>
        <end position="937"/>
    </location>
</feature>
<dbReference type="InterPro" id="IPR000210">
    <property type="entry name" value="BTB/POZ_dom"/>
</dbReference>
<organism evidence="3 4">
    <name type="scientific">Blyttiomyces helicus</name>
    <dbReference type="NCBI Taxonomy" id="388810"/>
    <lineage>
        <taxon>Eukaryota</taxon>
        <taxon>Fungi</taxon>
        <taxon>Fungi incertae sedis</taxon>
        <taxon>Chytridiomycota</taxon>
        <taxon>Chytridiomycota incertae sedis</taxon>
        <taxon>Chytridiomycetes</taxon>
        <taxon>Chytridiomycetes incertae sedis</taxon>
        <taxon>Blyttiomyces</taxon>
    </lineage>
</organism>
<dbReference type="OrthoDB" id="2163514at2759"/>